<evidence type="ECO:0000313" key="4">
    <source>
        <dbReference type="Proteomes" id="UP000799441"/>
    </source>
</evidence>
<dbReference type="FunFam" id="2.160.20.10:FF:000023">
    <property type="entry name" value="Exo-beta-1,3-glucanase Exg0"/>
    <property type="match status" value="1"/>
</dbReference>
<dbReference type="PANTHER" id="PTHR33928:SF2">
    <property type="entry name" value="PECTATE LYASE SUPERFAMILY PROTEIN DOMAIN-CONTAINING PROTEIN-RELATED"/>
    <property type="match status" value="1"/>
</dbReference>
<proteinExistence type="predicted"/>
<evidence type="ECO:0000259" key="2">
    <source>
        <dbReference type="Pfam" id="PF12708"/>
    </source>
</evidence>
<dbReference type="CDD" id="cd23668">
    <property type="entry name" value="GH55_beta13glucanase-like"/>
    <property type="match status" value="1"/>
</dbReference>
<dbReference type="FunFam" id="2.160.20.10:FF:000026">
    <property type="entry name" value="Exo-beta-1,3-glucanase Exg0"/>
    <property type="match status" value="1"/>
</dbReference>
<dbReference type="OrthoDB" id="1046782at2759"/>
<keyword evidence="3" id="KW-0378">Hydrolase</keyword>
<feature type="signal peptide" evidence="1">
    <location>
        <begin position="1"/>
        <end position="19"/>
    </location>
</feature>
<dbReference type="InterPro" id="IPR012334">
    <property type="entry name" value="Pectin_lyas_fold"/>
</dbReference>
<evidence type="ECO:0000256" key="1">
    <source>
        <dbReference type="SAM" id="SignalP"/>
    </source>
</evidence>
<feature type="chain" id="PRO_5040197216" evidence="1">
    <location>
        <begin position="20"/>
        <end position="843"/>
    </location>
</feature>
<accession>A0A9P4QBJ6</accession>
<dbReference type="Gene3D" id="2.160.20.10">
    <property type="entry name" value="Single-stranded right-handed beta-helix, Pectin lyase-like"/>
    <property type="match status" value="2"/>
</dbReference>
<dbReference type="InterPro" id="IPR024535">
    <property type="entry name" value="RHGA/B-epi-like_pectate_lyase"/>
</dbReference>
<dbReference type="AlphaFoldDB" id="A0A9P4QBJ6"/>
<name>A0A9P4QBJ6_9PEZI</name>
<evidence type="ECO:0000313" key="3">
    <source>
        <dbReference type="EMBL" id="KAF2721657.1"/>
    </source>
</evidence>
<dbReference type="EMBL" id="MU003788">
    <property type="protein sequence ID" value="KAF2721657.1"/>
    <property type="molecule type" value="Genomic_DNA"/>
</dbReference>
<comment type="caution">
    <text evidence="3">The sequence shown here is derived from an EMBL/GenBank/DDBJ whole genome shotgun (WGS) entry which is preliminary data.</text>
</comment>
<keyword evidence="1" id="KW-0732">Signal</keyword>
<gene>
    <name evidence="3" type="ORF">K431DRAFT_246454</name>
</gene>
<dbReference type="PANTHER" id="PTHR33928">
    <property type="entry name" value="POLYGALACTURONASE QRT3"/>
    <property type="match status" value="1"/>
</dbReference>
<sequence length="843" mass="90784">MVRCSSAVLLLAATGITAAQHVHFEIPEVEEYVSSVLSEYSQYTGFNGPPRTYWSHHPRPTNTYGPGHPWHPKPTDECDYWYADVKHQGIAAFNADPAGYEVYRSVKDYGAKGDGVTDDTAAINSAISSGGRCGPGTCESTTVTPAVVYFPPGVYMVNDSIIDYYYTQLVGNPNCLPTIRAFPGFHGGLGVIDGDQYGAGGLGFGATNIFWRQIRNFIIDMTLVPANFSVTGIHWPTGQATSIQNVVFNMASAPGTQHQGIFIEEGSGGFVNDLVFNGGNYGLNVGNQQFTMRNLTFNSVVTAINQLWDWGWTYKSISINNCTTGLNMTGGGPTAQSVGSITFIDSSISNTKTGIATSWSRSSQPPGAGSLILENVDFRNVGVAVLGANGVTALAGGSLHVDGWGEGHAYTPNGPQVFQGYITPVSRPASLLSGSKYYERSKPQYEKNSVRDFVSARDLGAKGDGHTDDTKALQHAINTAVSRRKILFIDHGDYIVTKTIYIPGGSRIVGESFSVILSRGSYFSNMASPKPIVQIGKAGEYGVVEMSDLIVSTQGQQQGAIVFEYNLASPASQPSGLWDVHARIGGFAGSNLQLAQCPTTPDIEVTASNLDRDCIANFMTMHITKSATGVYLENDWIWVADHDVEDPALTQITIYAGRGLLIESEKGNIWLVGTAVEHHVLYEYQFAGASTIFAGQIQTETAYYQPNPSAPLPFGSNPYKYDPPFTQGATITTNGTEIPAADGWGLRIVDSSDILIYGAGLYSFFDNYSTACSAQGNGQVCQNRIFSIEGDSSGINVYNENTVGSHYMVTIDGEDVALWADNQDNFVNTIALFRYNAGGLRKE</sequence>
<feature type="domain" description="Rhamnogalacturonase A/B/Epimerase-like pectate lyase" evidence="2">
    <location>
        <begin position="103"/>
        <end position="327"/>
    </location>
</feature>
<dbReference type="Pfam" id="PF12708">
    <property type="entry name" value="Pect-lyase_RHGA_epim"/>
    <property type="match status" value="2"/>
</dbReference>
<reference evidence="3" key="1">
    <citation type="journal article" date="2020" name="Stud. Mycol.">
        <title>101 Dothideomycetes genomes: a test case for predicting lifestyles and emergence of pathogens.</title>
        <authorList>
            <person name="Haridas S."/>
            <person name="Albert R."/>
            <person name="Binder M."/>
            <person name="Bloem J."/>
            <person name="Labutti K."/>
            <person name="Salamov A."/>
            <person name="Andreopoulos B."/>
            <person name="Baker S."/>
            <person name="Barry K."/>
            <person name="Bills G."/>
            <person name="Bluhm B."/>
            <person name="Cannon C."/>
            <person name="Castanera R."/>
            <person name="Culley D."/>
            <person name="Daum C."/>
            <person name="Ezra D."/>
            <person name="Gonzalez J."/>
            <person name="Henrissat B."/>
            <person name="Kuo A."/>
            <person name="Liang C."/>
            <person name="Lipzen A."/>
            <person name="Lutzoni F."/>
            <person name="Magnuson J."/>
            <person name="Mondo S."/>
            <person name="Nolan M."/>
            <person name="Ohm R."/>
            <person name="Pangilinan J."/>
            <person name="Park H.-J."/>
            <person name="Ramirez L."/>
            <person name="Alfaro M."/>
            <person name="Sun H."/>
            <person name="Tritt A."/>
            <person name="Yoshinaga Y."/>
            <person name="Zwiers L.-H."/>
            <person name="Turgeon B."/>
            <person name="Goodwin S."/>
            <person name="Spatafora J."/>
            <person name="Crous P."/>
            <person name="Grigoriev I."/>
        </authorList>
    </citation>
    <scope>NUCLEOTIDE SEQUENCE</scope>
    <source>
        <strain evidence="3">CBS 116435</strain>
    </source>
</reference>
<dbReference type="InterPro" id="IPR039279">
    <property type="entry name" value="QRT3-like"/>
</dbReference>
<keyword evidence="4" id="KW-1185">Reference proteome</keyword>
<dbReference type="Proteomes" id="UP000799441">
    <property type="component" value="Unassembled WGS sequence"/>
</dbReference>
<dbReference type="GO" id="GO:0004650">
    <property type="term" value="F:polygalacturonase activity"/>
    <property type="evidence" value="ECO:0007669"/>
    <property type="project" value="InterPro"/>
</dbReference>
<dbReference type="SUPFAM" id="SSF51126">
    <property type="entry name" value="Pectin lyase-like"/>
    <property type="match status" value="2"/>
</dbReference>
<organism evidence="3 4">
    <name type="scientific">Polychaeton citri CBS 116435</name>
    <dbReference type="NCBI Taxonomy" id="1314669"/>
    <lineage>
        <taxon>Eukaryota</taxon>
        <taxon>Fungi</taxon>
        <taxon>Dikarya</taxon>
        <taxon>Ascomycota</taxon>
        <taxon>Pezizomycotina</taxon>
        <taxon>Dothideomycetes</taxon>
        <taxon>Dothideomycetidae</taxon>
        <taxon>Capnodiales</taxon>
        <taxon>Capnodiaceae</taxon>
        <taxon>Polychaeton</taxon>
    </lineage>
</organism>
<protein>
    <submittedName>
        <fullName evidence="3">Glycoside hydrolase family 55 protein</fullName>
    </submittedName>
</protein>
<feature type="domain" description="Rhamnogalacturonase A/B/Epimerase-like pectate lyase" evidence="2">
    <location>
        <begin position="453"/>
        <end position="514"/>
    </location>
</feature>
<dbReference type="InterPro" id="IPR011050">
    <property type="entry name" value="Pectin_lyase_fold/virulence"/>
</dbReference>